<name>A0ABM7H649_9EURY</name>
<gene>
    <name evidence="1" type="ORF">MchiMG62_15150</name>
</gene>
<reference evidence="1 2" key="1">
    <citation type="submission" date="2019-06" db="EMBL/GenBank/DDBJ databases">
        <title>Complete genome sequence of Methanoculleus chikugoensis strain MG62.</title>
        <authorList>
            <person name="Asakawa S."/>
            <person name="Dianou D."/>
        </authorList>
    </citation>
    <scope>NUCLEOTIDE SEQUENCE [LARGE SCALE GENOMIC DNA]</scope>
    <source>
        <strain evidence="1 2">MG62</strain>
    </source>
</reference>
<dbReference type="EMBL" id="AP019781">
    <property type="protein sequence ID" value="BBL68334.1"/>
    <property type="molecule type" value="Genomic_DNA"/>
</dbReference>
<dbReference type="GeneID" id="66131037"/>
<protein>
    <submittedName>
        <fullName evidence="1">Uncharacterized protein</fullName>
    </submittedName>
</protein>
<sequence length="76" mass="8389">MAANRVRKNTQPEINARIDREILKSLRHFAAQDNLEITRRIRELDRGWDVERALEANSASLGATGLTPAFSATAGG</sequence>
<evidence type="ECO:0000313" key="2">
    <source>
        <dbReference type="Proteomes" id="UP000824969"/>
    </source>
</evidence>
<evidence type="ECO:0000313" key="1">
    <source>
        <dbReference type="EMBL" id="BBL68334.1"/>
    </source>
</evidence>
<dbReference type="RefSeq" id="WP_221056461.1">
    <property type="nucleotide sequence ID" value="NZ_AP019781.1"/>
</dbReference>
<accession>A0ABM7H649</accession>
<dbReference type="Proteomes" id="UP000824969">
    <property type="component" value="Chromosome"/>
</dbReference>
<organism evidence="1 2">
    <name type="scientific">Methanoculleus chikugoensis</name>
    <dbReference type="NCBI Taxonomy" id="118126"/>
    <lineage>
        <taxon>Archaea</taxon>
        <taxon>Methanobacteriati</taxon>
        <taxon>Methanobacteriota</taxon>
        <taxon>Stenosarchaea group</taxon>
        <taxon>Methanomicrobia</taxon>
        <taxon>Methanomicrobiales</taxon>
        <taxon>Methanomicrobiaceae</taxon>
        <taxon>Methanoculleus</taxon>
    </lineage>
</organism>
<proteinExistence type="predicted"/>
<keyword evidence="2" id="KW-1185">Reference proteome</keyword>